<evidence type="ECO:0000256" key="1">
    <source>
        <dbReference type="SAM" id="MobiDB-lite"/>
    </source>
</evidence>
<keyword evidence="3" id="KW-1185">Reference proteome</keyword>
<feature type="region of interest" description="Disordered" evidence="1">
    <location>
        <begin position="1"/>
        <end position="62"/>
    </location>
</feature>
<accession>A0AAV1GJL6</accession>
<organism evidence="2 3">
    <name type="scientific">Xyrichtys novacula</name>
    <name type="common">Pearly razorfish</name>
    <name type="synonym">Hemipteronotus novacula</name>
    <dbReference type="NCBI Taxonomy" id="13765"/>
    <lineage>
        <taxon>Eukaryota</taxon>
        <taxon>Metazoa</taxon>
        <taxon>Chordata</taxon>
        <taxon>Craniata</taxon>
        <taxon>Vertebrata</taxon>
        <taxon>Euteleostomi</taxon>
        <taxon>Actinopterygii</taxon>
        <taxon>Neopterygii</taxon>
        <taxon>Teleostei</taxon>
        <taxon>Neoteleostei</taxon>
        <taxon>Acanthomorphata</taxon>
        <taxon>Eupercaria</taxon>
        <taxon>Labriformes</taxon>
        <taxon>Labridae</taxon>
        <taxon>Xyrichtys</taxon>
    </lineage>
</organism>
<evidence type="ECO:0000313" key="3">
    <source>
        <dbReference type="Proteomes" id="UP001178508"/>
    </source>
</evidence>
<dbReference type="Proteomes" id="UP001178508">
    <property type="component" value="Chromosome 15"/>
</dbReference>
<dbReference type="EMBL" id="OY660878">
    <property type="protein sequence ID" value="CAJ1073648.1"/>
    <property type="molecule type" value="Genomic_DNA"/>
</dbReference>
<dbReference type="AlphaFoldDB" id="A0AAV1GJL6"/>
<gene>
    <name evidence="2" type="ORF">XNOV1_A025315</name>
</gene>
<feature type="compositionally biased region" description="Basic and acidic residues" evidence="1">
    <location>
        <begin position="32"/>
        <end position="62"/>
    </location>
</feature>
<evidence type="ECO:0000313" key="2">
    <source>
        <dbReference type="EMBL" id="CAJ1073648.1"/>
    </source>
</evidence>
<sequence length="123" mass="13367">MDAADGPSGTPAIHGTPVPAEGCSRVGASTDADERVSAEKQLGRGQRDGHEGRQIEGKREAGERVPSPLLFIAAIDRGVCALIQVDHLLELDKRARAWALCCHSWSVQLRERERTSEIEGKRD</sequence>
<protein>
    <submittedName>
        <fullName evidence="2">Uncharacterized protein</fullName>
    </submittedName>
</protein>
<name>A0AAV1GJL6_XYRNO</name>
<proteinExistence type="predicted"/>
<reference evidence="2" key="1">
    <citation type="submission" date="2023-08" db="EMBL/GenBank/DDBJ databases">
        <authorList>
            <person name="Alioto T."/>
            <person name="Alioto T."/>
            <person name="Gomez Garrido J."/>
        </authorList>
    </citation>
    <scope>NUCLEOTIDE SEQUENCE</scope>
</reference>